<evidence type="ECO:0000256" key="2">
    <source>
        <dbReference type="ARBA" id="ARBA00022908"/>
    </source>
</evidence>
<dbReference type="PROSITE" id="PS51898">
    <property type="entry name" value="TYR_RECOMBINASE"/>
    <property type="match status" value="1"/>
</dbReference>
<evidence type="ECO:0000313" key="7">
    <source>
        <dbReference type="Proteomes" id="UP000001191"/>
    </source>
</evidence>
<evidence type="ECO:0000256" key="1">
    <source>
        <dbReference type="ARBA" id="ARBA00008857"/>
    </source>
</evidence>
<keyword evidence="2" id="KW-0229">DNA integration</keyword>
<dbReference type="OrthoDB" id="530235at2"/>
<name>B2IT48_NOSP7</name>
<dbReference type="PhylomeDB" id="B2IT48"/>
<feature type="domain" description="Tyr recombinase" evidence="5">
    <location>
        <begin position="180"/>
        <end position="366"/>
    </location>
</feature>
<dbReference type="AlphaFoldDB" id="B2IT48"/>
<dbReference type="InterPro" id="IPR013762">
    <property type="entry name" value="Integrase-like_cat_sf"/>
</dbReference>
<proteinExistence type="inferred from homology"/>
<evidence type="ECO:0000256" key="3">
    <source>
        <dbReference type="ARBA" id="ARBA00023125"/>
    </source>
</evidence>
<gene>
    <name evidence="6" type="ordered locus">Npun_R0807</name>
</gene>
<dbReference type="STRING" id="63737.Npun_R0807"/>
<dbReference type="Pfam" id="PF00589">
    <property type="entry name" value="Phage_integrase"/>
    <property type="match status" value="1"/>
</dbReference>
<protein>
    <submittedName>
        <fullName evidence="6">Phage integrase family protein</fullName>
    </submittedName>
</protein>
<organism evidence="6 7">
    <name type="scientific">Nostoc punctiforme (strain ATCC 29133 / PCC 73102)</name>
    <dbReference type="NCBI Taxonomy" id="63737"/>
    <lineage>
        <taxon>Bacteria</taxon>
        <taxon>Bacillati</taxon>
        <taxon>Cyanobacteriota</taxon>
        <taxon>Cyanophyceae</taxon>
        <taxon>Nostocales</taxon>
        <taxon>Nostocaceae</taxon>
        <taxon>Nostoc</taxon>
    </lineage>
</organism>
<dbReference type="GO" id="GO:0015074">
    <property type="term" value="P:DNA integration"/>
    <property type="evidence" value="ECO:0007669"/>
    <property type="project" value="UniProtKB-KW"/>
</dbReference>
<dbReference type="RefSeq" id="WP_012407568.1">
    <property type="nucleotide sequence ID" value="NC_010628.1"/>
</dbReference>
<dbReference type="eggNOG" id="COG0582">
    <property type="taxonomic scope" value="Bacteria"/>
</dbReference>
<dbReference type="InterPro" id="IPR050808">
    <property type="entry name" value="Phage_Integrase"/>
</dbReference>
<dbReference type="KEGG" id="npu:Npun_R0807"/>
<reference evidence="6 7" key="2">
    <citation type="journal article" date="2013" name="Plant Physiol.">
        <title>A Nostoc punctiforme Sugar Transporter Necessary to Establish a Cyanobacterium-Plant Symbiosis.</title>
        <authorList>
            <person name="Ekman M."/>
            <person name="Picossi S."/>
            <person name="Campbell E.L."/>
            <person name="Meeks J.C."/>
            <person name="Flores E."/>
        </authorList>
    </citation>
    <scope>NUCLEOTIDE SEQUENCE [LARGE SCALE GENOMIC DNA]</scope>
    <source>
        <strain evidence="7">ATCC 29133 / PCC 73102</strain>
    </source>
</reference>
<keyword evidence="3" id="KW-0238">DNA-binding</keyword>
<dbReference type="CDD" id="cd01189">
    <property type="entry name" value="INT_ICEBs1_C_like"/>
    <property type="match status" value="1"/>
</dbReference>
<dbReference type="SUPFAM" id="SSF56349">
    <property type="entry name" value="DNA breaking-rejoining enzymes"/>
    <property type="match status" value="1"/>
</dbReference>
<sequence>MKKAKPGTVGIEEYRGKYRLQLPRMIANGSSRYISTGLDTHNPGSIKQVQRLAWDIEDAIAADKFCIDDYRASKSQPKKQITLSELWQLFSEHRKTDLAVSTYHKAYQGKWKRLIASVPYENPNDAEKIKDWIVQHRGASSARQILILLNAASNWAVSQGLLKTNRFTGLSKGIKRPKRKPIDAFSTSEMLAILDAFRGDHYETFVNFLFITGCRTGEAIALQWKQIAPDYRSVTINASYYLGLDTRKPTKTGETRSVPCNPQLIRLLKGLTRGAQTDQVFTSVSGGIINNNRFLSDYWKPKINQLIEQRLVERYRPAYNTRHTAITRMLESGLTAAEVARVVGNSPRVINDHYAGVSRNIVLPEI</sequence>
<evidence type="ECO:0000256" key="4">
    <source>
        <dbReference type="ARBA" id="ARBA00023172"/>
    </source>
</evidence>
<dbReference type="HOGENOM" id="CLU_027562_8_0_3"/>
<evidence type="ECO:0000313" key="6">
    <source>
        <dbReference type="EMBL" id="ACC79546.1"/>
    </source>
</evidence>
<dbReference type="Proteomes" id="UP000001191">
    <property type="component" value="Chromosome"/>
</dbReference>
<dbReference type="PANTHER" id="PTHR30629:SF2">
    <property type="entry name" value="PROPHAGE INTEGRASE INTS-RELATED"/>
    <property type="match status" value="1"/>
</dbReference>
<keyword evidence="4" id="KW-0233">DNA recombination</keyword>
<evidence type="ECO:0000259" key="5">
    <source>
        <dbReference type="PROSITE" id="PS51898"/>
    </source>
</evidence>
<dbReference type="InterPro" id="IPR010998">
    <property type="entry name" value="Integrase_recombinase_N"/>
</dbReference>
<keyword evidence="7" id="KW-1185">Reference proteome</keyword>
<dbReference type="InterPro" id="IPR011010">
    <property type="entry name" value="DNA_brk_join_enz"/>
</dbReference>
<dbReference type="InterPro" id="IPR002104">
    <property type="entry name" value="Integrase_catalytic"/>
</dbReference>
<dbReference type="PANTHER" id="PTHR30629">
    <property type="entry name" value="PROPHAGE INTEGRASE"/>
    <property type="match status" value="1"/>
</dbReference>
<dbReference type="Gene3D" id="1.10.150.130">
    <property type="match status" value="1"/>
</dbReference>
<comment type="similarity">
    <text evidence="1">Belongs to the 'phage' integrase family.</text>
</comment>
<dbReference type="GO" id="GO:0003677">
    <property type="term" value="F:DNA binding"/>
    <property type="evidence" value="ECO:0007669"/>
    <property type="project" value="UniProtKB-KW"/>
</dbReference>
<dbReference type="Gene3D" id="1.10.443.10">
    <property type="entry name" value="Intergrase catalytic core"/>
    <property type="match status" value="1"/>
</dbReference>
<reference evidence="7" key="1">
    <citation type="submission" date="2008-04" db="EMBL/GenBank/DDBJ databases">
        <title>Complete sequence of chromosome of Nostoc punctiforme ATCC 29133.</title>
        <authorList>
            <consortium name="US DOE Joint Genome Institute"/>
            <person name="Copeland A."/>
            <person name="Lucas S."/>
            <person name="Lapidus A."/>
            <person name="Glavina del Rio T."/>
            <person name="Dalin E."/>
            <person name="Tice H."/>
            <person name="Pitluck S."/>
            <person name="Chain P."/>
            <person name="Malfatti S."/>
            <person name="Shin M."/>
            <person name="Vergez L."/>
            <person name="Schmutz J."/>
            <person name="Larimer F."/>
            <person name="Land M."/>
            <person name="Hauser L."/>
            <person name="Kyrpides N."/>
            <person name="Kim E."/>
            <person name="Meeks J.C."/>
            <person name="Elhai J."/>
            <person name="Campbell E.L."/>
            <person name="Thiel T."/>
            <person name="Longmire J."/>
            <person name="Potts M."/>
            <person name="Atlas R."/>
        </authorList>
    </citation>
    <scope>NUCLEOTIDE SEQUENCE [LARGE SCALE GENOMIC DNA]</scope>
    <source>
        <strain evidence="7">ATCC 29133 / PCC 73102</strain>
    </source>
</reference>
<dbReference type="EnsemblBacteria" id="ACC79546">
    <property type="protein sequence ID" value="ACC79546"/>
    <property type="gene ID" value="Npun_R0807"/>
</dbReference>
<dbReference type="EMBL" id="CP001037">
    <property type="protein sequence ID" value="ACC79546.1"/>
    <property type="molecule type" value="Genomic_DNA"/>
</dbReference>
<accession>B2IT48</accession>
<dbReference type="GO" id="GO:0006310">
    <property type="term" value="P:DNA recombination"/>
    <property type="evidence" value="ECO:0007669"/>
    <property type="project" value="UniProtKB-KW"/>
</dbReference>